<accession>A0A0E9VM90</accession>
<reference evidence="1" key="2">
    <citation type="journal article" date="2015" name="Fish Shellfish Immunol.">
        <title>Early steps in the European eel (Anguilla anguilla)-Vibrio vulnificus interaction in the gills: Role of the RtxA13 toxin.</title>
        <authorList>
            <person name="Callol A."/>
            <person name="Pajuelo D."/>
            <person name="Ebbesson L."/>
            <person name="Teles M."/>
            <person name="MacKenzie S."/>
            <person name="Amaro C."/>
        </authorList>
    </citation>
    <scope>NUCLEOTIDE SEQUENCE</scope>
</reference>
<protein>
    <submittedName>
        <fullName evidence="1">Uncharacterized protein</fullName>
    </submittedName>
</protein>
<name>A0A0E9VM90_ANGAN</name>
<dbReference type="AlphaFoldDB" id="A0A0E9VM90"/>
<dbReference type="EMBL" id="GBXM01030047">
    <property type="protein sequence ID" value="JAH78530.1"/>
    <property type="molecule type" value="Transcribed_RNA"/>
</dbReference>
<organism evidence="1">
    <name type="scientific">Anguilla anguilla</name>
    <name type="common">European freshwater eel</name>
    <name type="synonym">Muraena anguilla</name>
    <dbReference type="NCBI Taxonomy" id="7936"/>
    <lineage>
        <taxon>Eukaryota</taxon>
        <taxon>Metazoa</taxon>
        <taxon>Chordata</taxon>
        <taxon>Craniata</taxon>
        <taxon>Vertebrata</taxon>
        <taxon>Euteleostomi</taxon>
        <taxon>Actinopterygii</taxon>
        <taxon>Neopterygii</taxon>
        <taxon>Teleostei</taxon>
        <taxon>Anguilliformes</taxon>
        <taxon>Anguillidae</taxon>
        <taxon>Anguilla</taxon>
    </lineage>
</organism>
<evidence type="ECO:0000313" key="1">
    <source>
        <dbReference type="EMBL" id="JAH78530.1"/>
    </source>
</evidence>
<proteinExistence type="predicted"/>
<reference evidence="1" key="1">
    <citation type="submission" date="2014-11" db="EMBL/GenBank/DDBJ databases">
        <authorList>
            <person name="Amaro Gonzalez C."/>
        </authorList>
    </citation>
    <scope>NUCLEOTIDE SEQUENCE</scope>
</reference>
<sequence>MFPEHGLQYVQVFKIKTNRTGAIDRHVTRTHGALQQIK</sequence>